<dbReference type="GeneTree" id="ENSGT00940000158804"/>
<evidence type="ECO:0000313" key="15">
    <source>
        <dbReference type="Ensembl" id="ENSOANP00000037105.1"/>
    </source>
</evidence>
<evidence type="ECO:0000256" key="1">
    <source>
        <dbReference type="ARBA" id="ARBA00004123"/>
    </source>
</evidence>
<feature type="compositionally biased region" description="Pro residues" evidence="13">
    <location>
        <begin position="743"/>
        <end position="753"/>
    </location>
</feature>
<feature type="compositionally biased region" description="Pro residues" evidence="13">
    <location>
        <begin position="229"/>
        <end position="242"/>
    </location>
</feature>
<feature type="compositionally biased region" description="Gly residues" evidence="13">
    <location>
        <begin position="24"/>
        <end position="34"/>
    </location>
</feature>
<feature type="region of interest" description="Disordered" evidence="13">
    <location>
        <begin position="303"/>
        <end position="367"/>
    </location>
</feature>
<evidence type="ECO:0000256" key="2">
    <source>
        <dbReference type="ARBA" id="ARBA00022763"/>
    </source>
</evidence>
<evidence type="ECO:0000313" key="16">
    <source>
        <dbReference type="Proteomes" id="UP000002279"/>
    </source>
</evidence>
<evidence type="ECO:0000256" key="5">
    <source>
        <dbReference type="ARBA" id="ARBA00023159"/>
    </source>
</evidence>
<protein>
    <recommendedName>
        <fullName evidence="11">Forkhead box protein M1</fullName>
    </recommendedName>
</protein>
<dbReference type="PROSITE" id="PS50039">
    <property type="entry name" value="FORK_HEAD_3"/>
    <property type="match status" value="1"/>
</dbReference>
<feature type="compositionally biased region" description="Pro residues" evidence="13">
    <location>
        <begin position="96"/>
        <end position="113"/>
    </location>
</feature>
<dbReference type="Gene3D" id="1.10.10.10">
    <property type="entry name" value="Winged helix-like DNA-binding domain superfamily/Winged helix DNA-binding domain"/>
    <property type="match status" value="1"/>
</dbReference>
<organism evidence="15 16">
    <name type="scientific">Ornithorhynchus anatinus</name>
    <name type="common">Duckbill platypus</name>
    <dbReference type="NCBI Taxonomy" id="9258"/>
    <lineage>
        <taxon>Eukaryota</taxon>
        <taxon>Metazoa</taxon>
        <taxon>Chordata</taxon>
        <taxon>Craniata</taxon>
        <taxon>Vertebrata</taxon>
        <taxon>Euteleostomi</taxon>
        <taxon>Mammalia</taxon>
        <taxon>Monotremata</taxon>
        <taxon>Ornithorhynchidae</taxon>
        <taxon>Ornithorhynchus</taxon>
    </lineage>
</organism>
<evidence type="ECO:0000259" key="14">
    <source>
        <dbReference type="PROSITE" id="PS50039"/>
    </source>
</evidence>
<feature type="region of interest" description="Disordered" evidence="13">
    <location>
        <begin position="520"/>
        <end position="552"/>
    </location>
</feature>
<feature type="compositionally biased region" description="Gly residues" evidence="13">
    <location>
        <begin position="74"/>
        <end position="87"/>
    </location>
</feature>
<keyword evidence="9" id="KW-0131">Cell cycle</keyword>
<comment type="subcellular location">
    <subcellularLocation>
        <location evidence="1 12">Nucleus</location>
    </subcellularLocation>
</comment>
<proteinExistence type="predicted"/>
<evidence type="ECO:0000256" key="11">
    <source>
        <dbReference type="ARBA" id="ARBA00072725"/>
    </source>
</evidence>
<evidence type="ECO:0000256" key="6">
    <source>
        <dbReference type="ARBA" id="ARBA00023163"/>
    </source>
</evidence>
<dbReference type="Bgee" id="ENSOANG00000036677">
    <property type="expression patterns" value="Expressed in testis and 3 other cell types or tissues"/>
</dbReference>
<feature type="region of interest" description="Disordered" evidence="13">
    <location>
        <begin position="1"/>
        <end position="265"/>
    </location>
</feature>
<dbReference type="Proteomes" id="UP000002279">
    <property type="component" value="Unplaced"/>
</dbReference>
<feature type="compositionally biased region" description="Pro residues" evidence="13">
    <location>
        <begin position="131"/>
        <end position="150"/>
    </location>
</feature>
<keyword evidence="3" id="KW-0805">Transcription regulation</keyword>
<dbReference type="InterPro" id="IPR036390">
    <property type="entry name" value="WH_DNA-bd_sf"/>
</dbReference>
<feature type="compositionally biased region" description="Basic and acidic residues" evidence="13">
    <location>
        <begin position="388"/>
        <end position="405"/>
    </location>
</feature>
<accession>A0A6I8N8I6</accession>
<dbReference type="GO" id="GO:0042127">
    <property type="term" value="P:regulation of cell population proliferation"/>
    <property type="evidence" value="ECO:0000318"/>
    <property type="project" value="GO_Central"/>
</dbReference>
<dbReference type="GO" id="GO:0006357">
    <property type="term" value="P:regulation of transcription by RNA polymerase II"/>
    <property type="evidence" value="ECO:0000318"/>
    <property type="project" value="GO_Central"/>
</dbReference>
<dbReference type="InterPro" id="IPR036388">
    <property type="entry name" value="WH-like_DNA-bd_sf"/>
</dbReference>
<dbReference type="GO" id="GO:0000977">
    <property type="term" value="F:RNA polymerase II transcription regulatory region sequence-specific DNA binding"/>
    <property type="evidence" value="ECO:0000318"/>
    <property type="project" value="GO_Central"/>
</dbReference>
<keyword evidence="2" id="KW-0227">DNA damage</keyword>
<dbReference type="GO" id="GO:0000086">
    <property type="term" value="P:G2/M transition of mitotic cell cycle"/>
    <property type="evidence" value="ECO:0007669"/>
    <property type="project" value="InterPro"/>
</dbReference>
<dbReference type="GO" id="GO:0006281">
    <property type="term" value="P:DNA repair"/>
    <property type="evidence" value="ECO:0007669"/>
    <property type="project" value="UniProtKB-KW"/>
</dbReference>
<keyword evidence="4 12" id="KW-0238">DNA-binding</keyword>
<evidence type="ECO:0000256" key="3">
    <source>
        <dbReference type="ARBA" id="ARBA00023015"/>
    </source>
</evidence>
<feature type="compositionally biased region" description="Low complexity" evidence="13">
    <location>
        <begin position="52"/>
        <end position="66"/>
    </location>
</feature>
<dbReference type="PROSITE" id="PS00657">
    <property type="entry name" value="FORK_HEAD_1"/>
    <property type="match status" value="1"/>
</dbReference>
<feature type="DNA-binding region" description="Fork-head" evidence="12">
    <location>
        <begin position="427"/>
        <end position="515"/>
    </location>
</feature>
<dbReference type="FunCoup" id="A0A6I8N8I6">
    <property type="interactions" value="1314"/>
</dbReference>
<dbReference type="InParanoid" id="A0A6I8N8I6"/>
<reference evidence="15" key="2">
    <citation type="submission" date="2025-09" db="UniProtKB">
        <authorList>
            <consortium name="Ensembl"/>
        </authorList>
    </citation>
    <scope>IDENTIFICATION</scope>
    <source>
        <strain evidence="15">Glennie</strain>
    </source>
</reference>
<dbReference type="InterPro" id="IPR018122">
    <property type="entry name" value="TF_fork_head_CS_1"/>
</dbReference>
<evidence type="ECO:0000256" key="4">
    <source>
        <dbReference type="ARBA" id="ARBA00023125"/>
    </source>
</evidence>
<gene>
    <name evidence="15" type="primary">FOXM1</name>
</gene>
<feature type="compositionally biased region" description="Low complexity" evidence="13">
    <location>
        <begin position="534"/>
        <end position="544"/>
    </location>
</feature>
<keyword evidence="7" id="KW-0234">DNA repair</keyword>
<dbReference type="SUPFAM" id="SSF46785">
    <property type="entry name" value="Winged helix' DNA-binding domain"/>
    <property type="match status" value="1"/>
</dbReference>
<feature type="region of interest" description="Disordered" evidence="13">
    <location>
        <begin position="380"/>
        <end position="422"/>
    </location>
</feature>
<name>A0A6I8N8I6_ORNAN</name>
<feature type="compositionally biased region" description="Gly residues" evidence="13">
    <location>
        <begin position="355"/>
        <end position="367"/>
    </location>
</feature>
<dbReference type="PANTHER" id="PTHR46878">
    <property type="entry name" value="FORKHEAD BOX PROTEIN M1"/>
    <property type="match status" value="1"/>
</dbReference>
<feature type="region of interest" description="Disordered" evidence="13">
    <location>
        <begin position="866"/>
        <end position="887"/>
    </location>
</feature>
<dbReference type="Ensembl" id="ENSOANT00000046799.1">
    <property type="protein sequence ID" value="ENSOANP00000037105.1"/>
    <property type="gene ID" value="ENSOANG00000036677.1"/>
</dbReference>
<dbReference type="SMART" id="SM00339">
    <property type="entry name" value="FH"/>
    <property type="match status" value="1"/>
</dbReference>
<dbReference type="InterPro" id="IPR001766">
    <property type="entry name" value="Fork_head_dom"/>
</dbReference>
<feature type="compositionally biased region" description="Pro residues" evidence="13">
    <location>
        <begin position="690"/>
        <end position="716"/>
    </location>
</feature>
<feature type="compositionally biased region" description="Basic and acidic residues" evidence="13">
    <location>
        <begin position="666"/>
        <end position="677"/>
    </location>
</feature>
<dbReference type="AlphaFoldDB" id="A0A6I8N8I6"/>
<evidence type="ECO:0000256" key="9">
    <source>
        <dbReference type="ARBA" id="ARBA00023306"/>
    </source>
</evidence>
<feature type="compositionally biased region" description="Pro residues" evidence="13">
    <location>
        <begin position="163"/>
        <end position="175"/>
    </location>
</feature>
<keyword evidence="6" id="KW-0804">Transcription</keyword>
<evidence type="ECO:0000256" key="13">
    <source>
        <dbReference type="SAM" id="MobiDB-lite"/>
    </source>
</evidence>
<keyword evidence="16" id="KW-1185">Reference proteome</keyword>
<dbReference type="PANTHER" id="PTHR46878:SF1">
    <property type="entry name" value="FORKHEAD BOX PROTEIN M1"/>
    <property type="match status" value="1"/>
</dbReference>
<dbReference type="GO" id="GO:0005634">
    <property type="term" value="C:nucleus"/>
    <property type="evidence" value="ECO:0000318"/>
    <property type="project" value="GO_Central"/>
</dbReference>
<keyword evidence="8 12" id="KW-0539">Nucleus</keyword>
<keyword evidence="5" id="KW-0010">Activator</keyword>
<evidence type="ECO:0000256" key="8">
    <source>
        <dbReference type="ARBA" id="ARBA00023242"/>
    </source>
</evidence>
<comment type="function">
    <text evidence="10">Transcription factor regulating the expression of cell cycle genes essential for DNA replication and mitosis. Plays a role in the control of cell proliferation. Also plays a role in DNA break repair, participating in the DNA damage checkpoint response. Promotes transcription of PHB2.</text>
</comment>
<dbReference type="InterPro" id="IPR030456">
    <property type="entry name" value="TF_fork_head_CS_2"/>
</dbReference>
<feature type="region of interest" description="Disordered" evidence="13">
    <location>
        <begin position="648"/>
        <end position="847"/>
    </location>
</feature>
<dbReference type="GO" id="GO:0003700">
    <property type="term" value="F:DNA-binding transcription factor activity"/>
    <property type="evidence" value="ECO:0007669"/>
    <property type="project" value="InterPro"/>
</dbReference>
<evidence type="ECO:0000256" key="10">
    <source>
        <dbReference type="ARBA" id="ARBA00053415"/>
    </source>
</evidence>
<feature type="compositionally biased region" description="Low complexity" evidence="13">
    <location>
        <begin position="765"/>
        <end position="791"/>
    </location>
</feature>
<dbReference type="PRINTS" id="PR00053">
    <property type="entry name" value="FORKHEAD"/>
</dbReference>
<sequence length="949" mass="99476">MKRREDEGGGAGVPLSVHAARTGVGNGERGAGEGTGRRLTPTRGLPRRGTGRPRSLPRTSIPRPVSGSPPLPSGRGGGSRTHLGAGGSAAAEPVRGPRPPPPRAPPPVPPPPHVTGNAPPAPNSNRGTNRKPPPPPPVPTPRLARPPPPLSLARAGRRRRPGPAAPAPRASPPAPSAEASAPRARFGSFDGEGGSAAAMKTSPRRPLILKRRRLPLPPRHVAAAEPEPDPPAPRPEPSPDLVPPDGAAAAREGAAAQEGAAPGPLRFPAGIRVIDHPTMADTQVVAIPADADVQSVIAALTAKGRGSGGPSRFILVSSGGTPAHPAPPGGEGAGQSGVGSLAQQPDASCGPGLEQAGGAGGEAAGGGLDKSLTNIQWLGKMRSSGLRPGRDIKQEPEEKENRKLEQTPGQVEEGAGTSPWPSAVCERPPYSYMAMIQFAINSTERKRMTLKDIYTWIEDHFPYFKHIAKPGWKNSIRHNLSLHDMFVRETPATGKVSFWTIHPKANRYLTLDQVFKPLDLGSPPLPEQSDSQQKRPLPQLQRPLSVKVEPPLSSRRKMKPLLPRVNSYLVPIQFPVSQSVVNPSVVNPSVVSPSVMLQPSVKVPLSLEPGLVGPDLTRHSKQVHIAPKVPLAAAGPSAVPAAGSWKEELSLPAPGLPTPSEGGEGGEPRPRPIKEESPPLAPWISTRLSPPLPWQEPGPGPQSHPGPRPPSPPSPPRGASDLLLRRRERRERTRSRRKQHLLPQPPPQQPPTQQPGSPDSHLLFPDTAPAIPASPDSPASGPGRPRGQAGPFQTPVKGAHCQLPISSTPSKVFLPQIPDPWGLSPPSGGGAGLPFSPVRPPLGSCPPDSTSLLDLCPTHLLGSPHSLPSSELLPPSPFPGSPTSAPRVPAPGSLLEPLVPPGLTESLILDTMNNSLSKILLDLSFPGLEEEELGPPTNLSWSQLLSELR</sequence>
<evidence type="ECO:0000256" key="12">
    <source>
        <dbReference type="PROSITE-ProRule" id="PRU00089"/>
    </source>
</evidence>
<dbReference type="FunFam" id="1.10.10.10:FF:000245">
    <property type="entry name" value="forkhead box protein M1 isoform X2"/>
    <property type="match status" value="1"/>
</dbReference>
<reference evidence="15" key="1">
    <citation type="submission" date="2025-08" db="UniProtKB">
        <authorList>
            <consortium name="Ensembl"/>
        </authorList>
    </citation>
    <scope>IDENTIFICATION</scope>
    <source>
        <strain evidence="15">Glennie</strain>
    </source>
</reference>
<dbReference type="Pfam" id="PF00250">
    <property type="entry name" value="Forkhead"/>
    <property type="match status" value="1"/>
</dbReference>
<feature type="domain" description="Fork-head" evidence="14">
    <location>
        <begin position="427"/>
        <end position="515"/>
    </location>
</feature>
<evidence type="ECO:0000256" key="7">
    <source>
        <dbReference type="ARBA" id="ARBA00023204"/>
    </source>
</evidence>
<feature type="compositionally biased region" description="Low complexity" evidence="13">
    <location>
        <begin position="176"/>
        <end position="185"/>
    </location>
</feature>
<feature type="compositionally biased region" description="Basic residues" evidence="13">
    <location>
        <begin position="726"/>
        <end position="740"/>
    </location>
</feature>
<feature type="compositionally biased region" description="Low complexity" evidence="13">
    <location>
        <begin position="243"/>
        <end position="264"/>
    </location>
</feature>
<dbReference type="CDD" id="cd20029">
    <property type="entry name" value="FH_FOXM"/>
    <property type="match status" value="1"/>
</dbReference>
<dbReference type="PROSITE" id="PS00658">
    <property type="entry name" value="FORK_HEAD_2"/>
    <property type="match status" value="1"/>
</dbReference>
<dbReference type="InterPro" id="IPR047516">
    <property type="entry name" value="FH_FOXM1"/>
</dbReference>
<dbReference type="InterPro" id="IPR042839">
    <property type="entry name" value="FOXM1"/>
</dbReference>